<dbReference type="Gene3D" id="3.40.630.30">
    <property type="match status" value="1"/>
</dbReference>
<sequence>MLSAPTLLTANHLTKHFQCGEPVLDLWLKNTALKNQQNQASRTFVVCDELKVVGFYALSAGSVTHTYSSGTFRRNMPDPIPVIVLGRLAVDRSMQGQKLGAALLKDAILRAKAVSAQIGVKALLVHALNDSAKRFYLQYGFCVSPIDEHLLMLKL</sequence>
<dbReference type="EMBL" id="PHHA01000037">
    <property type="protein sequence ID" value="PJG84349.1"/>
    <property type="molecule type" value="Genomic_DNA"/>
</dbReference>
<protein>
    <submittedName>
        <fullName evidence="8">GNAT family N-acetyltransferase</fullName>
    </submittedName>
</protein>
<dbReference type="RefSeq" id="WP_100289760.1">
    <property type="nucleotide sequence ID" value="NZ_PHHA01000037.1"/>
</dbReference>
<evidence type="ECO:0000256" key="5">
    <source>
        <dbReference type="ARBA" id="ARBA00023315"/>
    </source>
</evidence>
<dbReference type="OrthoDB" id="9799147at2"/>
<accession>A0A2M8RZN9</accession>
<comment type="similarity">
    <text evidence="1">Belongs to the acetyltransferase family. GNAT subfamily.</text>
</comment>
<evidence type="ECO:0000259" key="7">
    <source>
        <dbReference type="PROSITE" id="PS51186"/>
    </source>
</evidence>
<keyword evidence="9" id="KW-1185">Reference proteome</keyword>
<dbReference type="AlphaFoldDB" id="A0A2M8RZN9"/>
<evidence type="ECO:0000256" key="1">
    <source>
        <dbReference type="ARBA" id="ARBA00009342"/>
    </source>
</evidence>
<comment type="catalytic activity">
    <reaction evidence="6">
        <text>glycyl-tRNA(Gly) + acetyl-CoA = N-acetylglycyl-tRNA(Gly) + CoA + H(+)</text>
        <dbReference type="Rhea" id="RHEA:81867"/>
        <dbReference type="Rhea" id="RHEA-COMP:9683"/>
        <dbReference type="Rhea" id="RHEA-COMP:19766"/>
        <dbReference type="ChEBI" id="CHEBI:15378"/>
        <dbReference type="ChEBI" id="CHEBI:57287"/>
        <dbReference type="ChEBI" id="CHEBI:57288"/>
        <dbReference type="ChEBI" id="CHEBI:78522"/>
        <dbReference type="ChEBI" id="CHEBI:232036"/>
    </reaction>
</comment>
<evidence type="ECO:0000256" key="3">
    <source>
        <dbReference type="ARBA" id="ARBA00022649"/>
    </source>
</evidence>
<dbReference type="PANTHER" id="PTHR36449:SF1">
    <property type="entry name" value="ACETYLTRANSFERASE"/>
    <property type="match status" value="1"/>
</dbReference>
<dbReference type="Pfam" id="PF13508">
    <property type="entry name" value="Acetyltransf_7"/>
    <property type="match status" value="1"/>
</dbReference>
<dbReference type="SUPFAM" id="SSF55729">
    <property type="entry name" value="Acyl-CoA N-acyltransferases (Nat)"/>
    <property type="match status" value="1"/>
</dbReference>
<dbReference type="InterPro" id="IPR000182">
    <property type="entry name" value="GNAT_dom"/>
</dbReference>
<evidence type="ECO:0000256" key="6">
    <source>
        <dbReference type="ARBA" id="ARBA00049880"/>
    </source>
</evidence>
<comment type="caution">
    <text evidence="8">The sequence shown here is derived from an EMBL/GenBank/DDBJ whole genome shotgun (WGS) entry which is preliminary data.</text>
</comment>
<keyword evidence="4 8" id="KW-0808">Transferase</keyword>
<gene>
    <name evidence="8" type="ORF">CVP05_11785</name>
</gene>
<dbReference type="Proteomes" id="UP000229329">
    <property type="component" value="Unassembled WGS sequence"/>
</dbReference>
<proteinExistence type="inferred from homology"/>
<keyword evidence="2" id="KW-0678">Repressor</keyword>
<evidence type="ECO:0000313" key="9">
    <source>
        <dbReference type="Proteomes" id="UP000229329"/>
    </source>
</evidence>
<evidence type="ECO:0000256" key="4">
    <source>
        <dbReference type="ARBA" id="ARBA00022679"/>
    </source>
</evidence>
<dbReference type="GO" id="GO:0016747">
    <property type="term" value="F:acyltransferase activity, transferring groups other than amino-acyl groups"/>
    <property type="evidence" value="ECO:0007669"/>
    <property type="project" value="InterPro"/>
</dbReference>
<evidence type="ECO:0000313" key="8">
    <source>
        <dbReference type="EMBL" id="PJG84349.1"/>
    </source>
</evidence>
<reference evidence="8 9" key="1">
    <citation type="submission" date="2017-11" db="EMBL/GenBank/DDBJ databases">
        <title>Reclassification of Bisgaard taxon 7 as Conservatibacter flavescens gen. nov., sp. nov.</title>
        <authorList>
            <person name="Christensen H."/>
        </authorList>
    </citation>
    <scope>NUCLEOTIDE SEQUENCE [LARGE SCALE GENOMIC DNA]</scope>
    <source>
        <strain evidence="8 9">7_4</strain>
    </source>
</reference>
<evidence type="ECO:0000256" key="2">
    <source>
        <dbReference type="ARBA" id="ARBA00022491"/>
    </source>
</evidence>
<dbReference type="PROSITE" id="PS51186">
    <property type="entry name" value="GNAT"/>
    <property type="match status" value="1"/>
</dbReference>
<keyword evidence="5" id="KW-0012">Acyltransferase</keyword>
<organism evidence="8 9">
    <name type="scientific">Conservatibacter flavescens</name>
    <dbReference type="NCBI Taxonomy" id="28161"/>
    <lineage>
        <taxon>Bacteria</taxon>
        <taxon>Pseudomonadati</taxon>
        <taxon>Pseudomonadota</taxon>
        <taxon>Gammaproteobacteria</taxon>
        <taxon>Pasteurellales</taxon>
        <taxon>Pasteurellaceae</taxon>
        <taxon>Conservatibacter</taxon>
    </lineage>
</organism>
<dbReference type="PANTHER" id="PTHR36449">
    <property type="entry name" value="ACETYLTRANSFERASE-RELATED"/>
    <property type="match status" value="1"/>
</dbReference>
<feature type="domain" description="N-acetyltransferase" evidence="7">
    <location>
        <begin position="5"/>
        <end position="155"/>
    </location>
</feature>
<dbReference type="CDD" id="cd04301">
    <property type="entry name" value="NAT_SF"/>
    <property type="match status" value="1"/>
</dbReference>
<name>A0A2M8RZN9_9PAST</name>
<keyword evidence="3" id="KW-1277">Toxin-antitoxin system</keyword>
<dbReference type="InterPro" id="IPR016181">
    <property type="entry name" value="Acyl_CoA_acyltransferase"/>
</dbReference>